<dbReference type="Proteomes" id="UP000186817">
    <property type="component" value="Unassembled WGS sequence"/>
</dbReference>
<reference evidence="6 7" key="1">
    <citation type="submission" date="2016-02" db="EMBL/GenBank/DDBJ databases">
        <title>Genome analysis of coral dinoflagellate symbionts highlights evolutionary adaptations to a symbiotic lifestyle.</title>
        <authorList>
            <person name="Aranda M."/>
            <person name="Li Y."/>
            <person name="Liew Y.J."/>
            <person name="Baumgarten S."/>
            <person name="Simakov O."/>
            <person name="Wilson M."/>
            <person name="Piel J."/>
            <person name="Ashoor H."/>
            <person name="Bougouffa S."/>
            <person name="Bajic V.B."/>
            <person name="Ryu T."/>
            <person name="Ravasi T."/>
            <person name="Bayer T."/>
            <person name="Micklem G."/>
            <person name="Kim H."/>
            <person name="Bhak J."/>
            <person name="Lajeunesse T.C."/>
            <person name="Voolstra C.R."/>
        </authorList>
    </citation>
    <scope>NUCLEOTIDE SEQUENCE [LARGE SCALE GENOMIC DNA]</scope>
    <source>
        <strain evidence="6 7">CCMP2467</strain>
    </source>
</reference>
<proteinExistence type="predicted"/>
<keyword evidence="4 5" id="KW-0472">Membrane</keyword>
<evidence type="ECO:0000256" key="3">
    <source>
        <dbReference type="ARBA" id="ARBA00022989"/>
    </source>
</evidence>
<keyword evidence="7" id="KW-1185">Reference proteome</keyword>
<gene>
    <name evidence="6" type="ORF">AK812_SmicGene6806</name>
</gene>
<evidence type="ECO:0000313" key="6">
    <source>
        <dbReference type="EMBL" id="OLQ09592.1"/>
    </source>
</evidence>
<evidence type="ECO:0000313" key="7">
    <source>
        <dbReference type="Proteomes" id="UP000186817"/>
    </source>
</evidence>
<name>A0A1Q9EQ91_SYMMI</name>
<dbReference type="EMBL" id="LSRX01000094">
    <property type="protein sequence ID" value="OLQ09592.1"/>
    <property type="molecule type" value="Genomic_DNA"/>
</dbReference>
<dbReference type="InterPro" id="IPR027359">
    <property type="entry name" value="Volt_channel_dom_sf"/>
</dbReference>
<dbReference type="Gene3D" id="1.20.120.350">
    <property type="entry name" value="Voltage-gated potassium channels. Chain C"/>
    <property type="match status" value="1"/>
</dbReference>
<dbReference type="GO" id="GO:0016020">
    <property type="term" value="C:membrane"/>
    <property type="evidence" value="ECO:0007669"/>
    <property type="project" value="UniProtKB-SubCell"/>
</dbReference>
<evidence type="ECO:0000256" key="2">
    <source>
        <dbReference type="ARBA" id="ARBA00022692"/>
    </source>
</evidence>
<dbReference type="AlphaFoldDB" id="A0A1Q9EQ91"/>
<comment type="caution">
    <text evidence="6">The sequence shown here is derived from an EMBL/GenBank/DDBJ whole genome shotgun (WGS) entry which is preliminary data.</text>
</comment>
<comment type="subcellular location">
    <subcellularLocation>
        <location evidence="1">Membrane</location>
        <topology evidence="1">Multi-pass membrane protein</topology>
    </subcellularLocation>
</comment>
<keyword evidence="2 5" id="KW-0812">Transmembrane</keyword>
<accession>A0A1Q9EQ91</accession>
<evidence type="ECO:0000256" key="1">
    <source>
        <dbReference type="ARBA" id="ARBA00004141"/>
    </source>
</evidence>
<feature type="transmembrane region" description="Helical" evidence="5">
    <location>
        <begin position="85"/>
        <end position="104"/>
    </location>
</feature>
<feature type="transmembrane region" description="Helical" evidence="5">
    <location>
        <begin position="28"/>
        <end position="47"/>
    </location>
</feature>
<evidence type="ECO:0000256" key="5">
    <source>
        <dbReference type="SAM" id="Phobius"/>
    </source>
</evidence>
<dbReference type="OrthoDB" id="415619at2759"/>
<evidence type="ECO:0000256" key="4">
    <source>
        <dbReference type="ARBA" id="ARBA00023136"/>
    </source>
</evidence>
<organism evidence="6 7">
    <name type="scientific">Symbiodinium microadriaticum</name>
    <name type="common">Dinoflagellate</name>
    <name type="synonym">Zooxanthella microadriatica</name>
    <dbReference type="NCBI Taxonomy" id="2951"/>
    <lineage>
        <taxon>Eukaryota</taxon>
        <taxon>Sar</taxon>
        <taxon>Alveolata</taxon>
        <taxon>Dinophyceae</taxon>
        <taxon>Suessiales</taxon>
        <taxon>Symbiodiniaceae</taxon>
        <taxon>Symbiodinium</taxon>
    </lineage>
</organism>
<keyword evidence="3 5" id="KW-1133">Transmembrane helix</keyword>
<protein>
    <submittedName>
        <fullName evidence="6">Uncharacterized protein</fullName>
    </submittedName>
</protein>
<sequence>MAARSTSVAHPLPGDFQSHKKKVFGTNLGLVCSLMCVVQSAWFTYFIQVNLIILGVEVDAAAQLSWLGIPSAFHRLNRPGDEPQGFWVANVVIAVLIFVLELLMKLLAHGARQFFCGSERWWNLFDMWLYRTRTLGEAGNGLSCGLARMPQSKC</sequence>